<dbReference type="SUPFAM" id="SSF116726">
    <property type="entry name" value="TrkA C-terminal domain-like"/>
    <property type="match status" value="2"/>
</dbReference>
<evidence type="ECO:0000256" key="6">
    <source>
        <dbReference type="ARBA" id="ARBA00023065"/>
    </source>
</evidence>
<keyword evidence="4" id="KW-0630">Potassium</keyword>
<dbReference type="PRINTS" id="PR00335">
    <property type="entry name" value="KUPTAKETRKA"/>
</dbReference>
<dbReference type="NCBIfam" id="NF007031">
    <property type="entry name" value="PRK09496.1-2"/>
    <property type="match status" value="1"/>
</dbReference>
<organism evidence="9 10">
    <name type="scientific">Haemophilus paraphrohaemolyticus HK411</name>
    <dbReference type="NCBI Taxonomy" id="1095743"/>
    <lineage>
        <taxon>Bacteria</taxon>
        <taxon>Pseudomonadati</taxon>
        <taxon>Pseudomonadota</taxon>
        <taxon>Gammaproteobacteria</taxon>
        <taxon>Pasteurellales</taxon>
        <taxon>Pasteurellaceae</taxon>
        <taxon>Haemophilus</taxon>
    </lineage>
</organism>
<dbReference type="PANTHER" id="PTHR43833:SF5">
    <property type="entry name" value="TRK SYSTEM POTASSIUM UPTAKE PROTEIN TRKA"/>
    <property type="match status" value="1"/>
</dbReference>
<keyword evidence="3" id="KW-0633">Potassium transport</keyword>
<dbReference type="PATRIC" id="fig|1095743.3.peg.821"/>
<dbReference type="GO" id="GO:0005886">
    <property type="term" value="C:plasma membrane"/>
    <property type="evidence" value="ECO:0007669"/>
    <property type="project" value="InterPro"/>
</dbReference>
<dbReference type="Proteomes" id="UP000003345">
    <property type="component" value="Unassembled WGS sequence"/>
</dbReference>
<dbReference type="NCBIfam" id="NF007030">
    <property type="entry name" value="PRK09496.1-1"/>
    <property type="match status" value="1"/>
</dbReference>
<dbReference type="InterPro" id="IPR036721">
    <property type="entry name" value="RCK_C_sf"/>
</dbReference>
<dbReference type="GO" id="GO:0015079">
    <property type="term" value="F:potassium ion transmembrane transporter activity"/>
    <property type="evidence" value="ECO:0007669"/>
    <property type="project" value="InterPro"/>
</dbReference>
<keyword evidence="6" id="KW-0406">Ion transport</keyword>
<evidence type="ECO:0000259" key="8">
    <source>
        <dbReference type="PROSITE" id="PS51202"/>
    </source>
</evidence>
<dbReference type="PROSITE" id="PS51201">
    <property type="entry name" value="RCK_N"/>
    <property type="match status" value="2"/>
</dbReference>
<feature type="domain" description="RCK N-terminal" evidence="7">
    <location>
        <begin position="267"/>
        <end position="383"/>
    </location>
</feature>
<dbReference type="InterPro" id="IPR003148">
    <property type="entry name" value="RCK_N"/>
</dbReference>
<evidence type="ECO:0000256" key="5">
    <source>
        <dbReference type="ARBA" id="ARBA00023027"/>
    </source>
</evidence>
<keyword evidence="2" id="KW-0813">Transport</keyword>
<dbReference type="InterPro" id="IPR006037">
    <property type="entry name" value="RCK_C"/>
</dbReference>
<dbReference type="FunFam" id="3.40.50.720:FF:000042">
    <property type="entry name" value="Trk system potassium transporter TrkA"/>
    <property type="match status" value="1"/>
</dbReference>
<dbReference type="eggNOG" id="COG0569">
    <property type="taxonomic scope" value="Bacteria"/>
</dbReference>
<proteinExistence type="predicted"/>
<sequence>MRTKFTHASGRFFITKCKSVRGFTIHTPYNYNKLSMKIIILGAGQVGSTLAASLSNDENDITLIDDRQDLLDKLQEKHDLRVLKGNGASPRILRQAGANDADMLVAVTDSDEINMIASQVAYSLFKVPTKIVRIRNSDYVRERENLFGNDNLPIDHVIAPELLVQKDILRLINYPGALQVAHFADDLVSLVSAKAYYGGPLVGYPISALNDHLPYIEARIVAIFRQDRAIIPQGSTIIEAGDEIFFICETQNIKAIMSELQRLERPHKRVMIVGGGTIGLGLAKDLENQCSVKIIERNREKAEMLSAKLEKALVLQGDASDQELLFEEHIENIDLFLALTSDDEANIMAALLAKRLGAKKAIVLVQRMSYLHLIQGGTIDIAMSPQQSTISALSSYVRKGDIVKVVSLKQGLAEGIEVVAHGDEESSKVVGRKVRELKLPQGAIVGAIVRNNQVMIAHKSTEIQAEDHVILFVNDKKHVSEIEKLFQVSSFFL</sequence>
<evidence type="ECO:0000256" key="1">
    <source>
        <dbReference type="ARBA" id="ARBA00017378"/>
    </source>
</evidence>
<dbReference type="Gene3D" id="3.30.70.1450">
    <property type="entry name" value="Regulator of K+ conductance, C-terminal domain"/>
    <property type="match status" value="2"/>
</dbReference>
<dbReference type="Pfam" id="PF02080">
    <property type="entry name" value="TrkA_C"/>
    <property type="match status" value="2"/>
</dbReference>
<dbReference type="EMBL" id="AJMU01000048">
    <property type="protein sequence ID" value="EIG26100.1"/>
    <property type="molecule type" value="Genomic_DNA"/>
</dbReference>
<evidence type="ECO:0000313" key="9">
    <source>
        <dbReference type="EMBL" id="EIG26100.1"/>
    </source>
</evidence>
<name>I2NJT9_9PAST</name>
<dbReference type="FunFam" id="3.30.70.1450:FF:000001">
    <property type="entry name" value="Trk system potassium transporter TrkA"/>
    <property type="match status" value="1"/>
</dbReference>
<dbReference type="SUPFAM" id="SSF51735">
    <property type="entry name" value="NAD(P)-binding Rossmann-fold domains"/>
    <property type="match status" value="2"/>
</dbReference>
<dbReference type="Pfam" id="PF02254">
    <property type="entry name" value="TrkA_N"/>
    <property type="match status" value="2"/>
</dbReference>
<gene>
    <name evidence="9" type="primary">trkA</name>
    <name evidence="9" type="ORF">HMPREF1054_1496</name>
</gene>
<feature type="domain" description="RCK C-terminal" evidence="8">
    <location>
        <begin position="403"/>
        <end position="488"/>
    </location>
</feature>
<evidence type="ECO:0000256" key="2">
    <source>
        <dbReference type="ARBA" id="ARBA00022448"/>
    </source>
</evidence>
<dbReference type="InterPro" id="IPR036291">
    <property type="entry name" value="NAD(P)-bd_dom_sf"/>
</dbReference>
<evidence type="ECO:0000259" key="7">
    <source>
        <dbReference type="PROSITE" id="PS51201"/>
    </source>
</evidence>
<comment type="caution">
    <text evidence="9">The sequence shown here is derived from an EMBL/GenBank/DDBJ whole genome shotgun (WGS) entry which is preliminary data.</text>
</comment>
<dbReference type="PANTHER" id="PTHR43833">
    <property type="entry name" value="POTASSIUM CHANNEL PROTEIN 2-RELATED-RELATED"/>
    <property type="match status" value="1"/>
</dbReference>
<dbReference type="Gene3D" id="3.40.50.720">
    <property type="entry name" value="NAD(P)-binding Rossmann-like Domain"/>
    <property type="match status" value="2"/>
</dbReference>
<evidence type="ECO:0000256" key="3">
    <source>
        <dbReference type="ARBA" id="ARBA00022538"/>
    </source>
</evidence>
<evidence type="ECO:0000313" key="10">
    <source>
        <dbReference type="Proteomes" id="UP000003345"/>
    </source>
</evidence>
<keyword evidence="5" id="KW-0520">NAD</keyword>
<dbReference type="AlphaFoldDB" id="I2NJT9"/>
<dbReference type="PROSITE" id="PS51202">
    <property type="entry name" value="RCK_C"/>
    <property type="match status" value="2"/>
</dbReference>
<dbReference type="InterPro" id="IPR050721">
    <property type="entry name" value="Trk_Ktr_HKT_K-transport"/>
</dbReference>
<evidence type="ECO:0000256" key="4">
    <source>
        <dbReference type="ARBA" id="ARBA00022958"/>
    </source>
</evidence>
<dbReference type="NCBIfam" id="NF007032">
    <property type="entry name" value="PRK09496.1-4"/>
    <property type="match status" value="1"/>
</dbReference>
<protein>
    <recommendedName>
        <fullName evidence="1">Trk system potassium uptake protein TrkA</fullName>
    </recommendedName>
</protein>
<feature type="domain" description="RCK N-terminal" evidence="7">
    <location>
        <begin position="35"/>
        <end position="158"/>
    </location>
</feature>
<accession>I2NJT9</accession>
<reference evidence="9 10" key="1">
    <citation type="submission" date="2012-04" db="EMBL/GenBank/DDBJ databases">
        <authorList>
            <person name="Harkins D.M."/>
            <person name="Madupu R."/>
            <person name="Durkin A.S."/>
            <person name="Torralba M."/>
            <person name="Methe B."/>
            <person name="Sutton G.G."/>
            <person name="Nelson K.E."/>
        </authorList>
    </citation>
    <scope>NUCLEOTIDE SEQUENCE [LARGE SCALE GENOMIC DNA]</scope>
    <source>
        <strain evidence="9 10">HK411</strain>
    </source>
</reference>
<feature type="domain" description="RCK C-terminal" evidence="8">
    <location>
        <begin position="178"/>
        <end position="262"/>
    </location>
</feature>
<dbReference type="NCBIfam" id="NF007039">
    <property type="entry name" value="PRK09496.3-2"/>
    <property type="match status" value="1"/>
</dbReference>
<dbReference type="InterPro" id="IPR006036">
    <property type="entry name" value="K_uptake_TrkA"/>
</dbReference>